<dbReference type="GeneID" id="17301506"/>
<protein>
    <submittedName>
        <fullName evidence="1 2">Uncharacterized protein</fullName>
    </submittedName>
</protein>
<evidence type="ECO:0000313" key="1">
    <source>
        <dbReference type="EMBL" id="EKX44750.1"/>
    </source>
</evidence>
<dbReference type="KEGG" id="gtt:GUITHDRAFT_152854"/>
<reference evidence="3" key="2">
    <citation type="submission" date="2012-11" db="EMBL/GenBank/DDBJ databases">
        <authorList>
            <person name="Kuo A."/>
            <person name="Curtis B.A."/>
            <person name="Tanifuji G."/>
            <person name="Burki F."/>
            <person name="Gruber A."/>
            <person name="Irimia M."/>
            <person name="Maruyama S."/>
            <person name="Arias M.C."/>
            <person name="Ball S.G."/>
            <person name="Gile G.H."/>
            <person name="Hirakawa Y."/>
            <person name="Hopkins J.F."/>
            <person name="Rensing S.A."/>
            <person name="Schmutz J."/>
            <person name="Symeonidi A."/>
            <person name="Elias M."/>
            <person name="Eveleigh R.J."/>
            <person name="Herman E.K."/>
            <person name="Klute M.J."/>
            <person name="Nakayama T."/>
            <person name="Obornik M."/>
            <person name="Reyes-Prieto A."/>
            <person name="Armbrust E.V."/>
            <person name="Aves S.J."/>
            <person name="Beiko R.G."/>
            <person name="Coutinho P."/>
            <person name="Dacks J.B."/>
            <person name="Durnford D.G."/>
            <person name="Fast N.M."/>
            <person name="Green B.R."/>
            <person name="Grisdale C."/>
            <person name="Hempe F."/>
            <person name="Henrissat B."/>
            <person name="Hoppner M.P."/>
            <person name="Ishida K.-I."/>
            <person name="Kim E."/>
            <person name="Koreny L."/>
            <person name="Kroth P.G."/>
            <person name="Liu Y."/>
            <person name="Malik S.-B."/>
            <person name="Maier U.G."/>
            <person name="McRose D."/>
            <person name="Mock T."/>
            <person name="Neilson J.A."/>
            <person name="Onodera N.T."/>
            <person name="Poole A.M."/>
            <person name="Pritham E.J."/>
            <person name="Richards T.A."/>
            <person name="Rocap G."/>
            <person name="Roy S.W."/>
            <person name="Sarai C."/>
            <person name="Schaack S."/>
            <person name="Shirato S."/>
            <person name="Slamovits C.H."/>
            <person name="Spencer D.F."/>
            <person name="Suzuki S."/>
            <person name="Worden A.Z."/>
            <person name="Zauner S."/>
            <person name="Barry K."/>
            <person name="Bell C."/>
            <person name="Bharti A.K."/>
            <person name="Crow J.A."/>
            <person name="Grimwood J."/>
            <person name="Kramer R."/>
            <person name="Lindquist E."/>
            <person name="Lucas S."/>
            <person name="Salamov A."/>
            <person name="McFadden G.I."/>
            <person name="Lane C.E."/>
            <person name="Keeling P.J."/>
            <person name="Gray M.W."/>
            <person name="Grigoriev I.V."/>
            <person name="Archibald J.M."/>
        </authorList>
    </citation>
    <scope>NUCLEOTIDE SEQUENCE</scope>
    <source>
        <strain evidence="3">CCMP2712</strain>
    </source>
</reference>
<dbReference type="HOGENOM" id="CLU_2799384_0_0_1"/>
<dbReference type="RefSeq" id="XP_005831730.1">
    <property type="nucleotide sequence ID" value="XM_005831673.1"/>
</dbReference>
<dbReference type="EnsemblProtists" id="EKX44750">
    <property type="protein sequence ID" value="EKX44750"/>
    <property type="gene ID" value="GUITHDRAFT_152854"/>
</dbReference>
<sequence>MATAISQRGCLIATFKFNRSLLESSLPFMFGSYFNYFFGNHWQFQNATDGLERNLIDASMADIPRFAR</sequence>
<accession>L1J9K3</accession>
<evidence type="ECO:0000313" key="3">
    <source>
        <dbReference type="Proteomes" id="UP000011087"/>
    </source>
</evidence>
<organism evidence="1">
    <name type="scientific">Guillardia theta (strain CCMP2712)</name>
    <name type="common">Cryptophyte</name>
    <dbReference type="NCBI Taxonomy" id="905079"/>
    <lineage>
        <taxon>Eukaryota</taxon>
        <taxon>Cryptophyceae</taxon>
        <taxon>Pyrenomonadales</taxon>
        <taxon>Geminigeraceae</taxon>
        <taxon>Guillardia</taxon>
    </lineage>
</organism>
<reference evidence="1 3" key="1">
    <citation type="journal article" date="2012" name="Nature">
        <title>Algal genomes reveal evolutionary mosaicism and the fate of nucleomorphs.</title>
        <authorList>
            <consortium name="DOE Joint Genome Institute"/>
            <person name="Curtis B.A."/>
            <person name="Tanifuji G."/>
            <person name="Burki F."/>
            <person name="Gruber A."/>
            <person name="Irimia M."/>
            <person name="Maruyama S."/>
            <person name="Arias M.C."/>
            <person name="Ball S.G."/>
            <person name="Gile G.H."/>
            <person name="Hirakawa Y."/>
            <person name="Hopkins J.F."/>
            <person name="Kuo A."/>
            <person name="Rensing S.A."/>
            <person name="Schmutz J."/>
            <person name="Symeonidi A."/>
            <person name="Elias M."/>
            <person name="Eveleigh R.J."/>
            <person name="Herman E.K."/>
            <person name="Klute M.J."/>
            <person name="Nakayama T."/>
            <person name="Obornik M."/>
            <person name="Reyes-Prieto A."/>
            <person name="Armbrust E.V."/>
            <person name="Aves S.J."/>
            <person name="Beiko R.G."/>
            <person name="Coutinho P."/>
            <person name="Dacks J.B."/>
            <person name="Durnford D.G."/>
            <person name="Fast N.M."/>
            <person name="Green B.R."/>
            <person name="Grisdale C.J."/>
            <person name="Hempel F."/>
            <person name="Henrissat B."/>
            <person name="Hoppner M.P."/>
            <person name="Ishida K."/>
            <person name="Kim E."/>
            <person name="Koreny L."/>
            <person name="Kroth P.G."/>
            <person name="Liu Y."/>
            <person name="Malik S.B."/>
            <person name="Maier U.G."/>
            <person name="McRose D."/>
            <person name="Mock T."/>
            <person name="Neilson J.A."/>
            <person name="Onodera N.T."/>
            <person name="Poole A.M."/>
            <person name="Pritham E.J."/>
            <person name="Richards T.A."/>
            <person name="Rocap G."/>
            <person name="Roy S.W."/>
            <person name="Sarai C."/>
            <person name="Schaack S."/>
            <person name="Shirato S."/>
            <person name="Slamovits C.H."/>
            <person name="Spencer D.F."/>
            <person name="Suzuki S."/>
            <person name="Worden A.Z."/>
            <person name="Zauner S."/>
            <person name="Barry K."/>
            <person name="Bell C."/>
            <person name="Bharti A.K."/>
            <person name="Crow J.A."/>
            <person name="Grimwood J."/>
            <person name="Kramer R."/>
            <person name="Lindquist E."/>
            <person name="Lucas S."/>
            <person name="Salamov A."/>
            <person name="McFadden G.I."/>
            <person name="Lane C.E."/>
            <person name="Keeling P.J."/>
            <person name="Gray M.W."/>
            <person name="Grigoriev I.V."/>
            <person name="Archibald J.M."/>
        </authorList>
    </citation>
    <scope>NUCLEOTIDE SEQUENCE</scope>
    <source>
        <strain evidence="1 3">CCMP2712</strain>
    </source>
</reference>
<dbReference type="PaxDb" id="55529-EKX44750"/>
<evidence type="ECO:0000313" key="2">
    <source>
        <dbReference type="EnsemblProtists" id="EKX44750"/>
    </source>
</evidence>
<keyword evidence="3" id="KW-1185">Reference proteome</keyword>
<dbReference type="AlphaFoldDB" id="L1J9K3"/>
<dbReference type="EMBL" id="JH993002">
    <property type="protein sequence ID" value="EKX44750.1"/>
    <property type="molecule type" value="Genomic_DNA"/>
</dbReference>
<dbReference type="Proteomes" id="UP000011087">
    <property type="component" value="Unassembled WGS sequence"/>
</dbReference>
<name>L1J9K3_GUITC</name>
<gene>
    <name evidence="1" type="ORF">GUITHDRAFT_152854</name>
</gene>
<proteinExistence type="predicted"/>
<reference evidence="2" key="3">
    <citation type="submission" date="2015-06" db="UniProtKB">
        <authorList>
            <consortium name="EnsemblProtists"/>
        </authorList>
    </citation>
    <scope>IDENTIFICATION</scope>
</reference>